<dbReference type="Gene3D" id="1.20.1420.20">
    <property type="entry name" value="M75 peptidase, HXXE motif"/>
    <property type="match status" value="1"/>
</dbReference>
<dbReference type="EMBL" id="LVHI01000011">
    <property type="protein sequence ID" value="OAK55335.1"/>
    <property type="molecule type" value="Genomic_DNA"/>
</dbReference>
<accession>A0A177YIM3</accession>
<dbReference type="InterPro" id="IPR053377">
    <property type="entry name" value="Iron_uptake_EfeM/EfeO"/>
</dbReference>
<reference evidence="7 8" key="1">
    <citation type="submission" date="2016-03" db="EMBL/GenBank/DDBJ databases">
        <title>Genome sequence of Rhodococcus kyotonensis KB10.</title>
        <authorList>
            <person name="Jeong H."/>
            <person name="Hong C.E."/>
            <person name="Jo S.H."/>
            <person name="Park J.M."/>
        </authorList>
    </citation>
    <scope>NUCLEOTIDE SEQUENCE [LARGE SCALE GENOMIC DNA]</scope>
    <source>
        <strain evidence="7 8">KB10</strain>
    </source>
</reference>
<proteinExistence type="inferred from homology"/>
<protein>
    <submittedName>
        <fullName evidence="7">Peptidase M75</fullName>
    </submittedName>
</protein>
<dbReference type="PROSITE" id="PS51257">
    <property type="entry name" value="PROKAR_LIPOPROTEIN"/>
    <property type="match status" value="1"/>
</dbReference>
<comment type="subcellular location">
    <subcellularLocation>
        <location evidence="1">Periplasm</location>
    </subcellularLocation>
</comment>
<evidence type="ECO:0000313" key="7">
    <source>
        <dbReference type="EMBL" id="OAK55335.1"/>
    </source>
</evidence>
<evidence type="ECO:0000313" key="8">
    <source>
        <dbReference type="Proteomes" id="UP000077519"/>
    </source>
</evidence>
<evidence type="ECO:0000256" key="3">
    <source>
        <dbReference type="ARBA" id="ARBA00022729"/>
    </source>
</evidence>
<evidence type="ECO:0000256" key="4">
    <source>
        <dbReference type="SAM" id="SignalP"/>
    </source>
</evidence>
<evidence type="ECO:0000256" key="1">
    <source>
        <dbReference type="ARBA" id="ARBA00004418"/>
    </source>
</evidence>
<dbReference type="InterPro" id="IPR028096">
    <property type="entry name" value="EfeO_Cupredoxin"/>
</dbReference>
<dbReference type="CDD" id="cd14656">
    <property type="entry name" value="Imelysin-like_EfeO"/>
    <property type="match status" value="1"/>
</dbReference>
<dbReference type="NCBIfam" id="NF041757">
    <property type="entry name" value="EfeO"/>
    <property type="match status" value="1"/>
</dbReference>
<dbReference type="GO" id="GO:0042597">
    <property type="term" value="C:periplasmic space"/>
    <property type="evidence" value="ECO:0007669"/>
    <property type="project" value="UniProtKB-SubCell"/>
</dbReference>
<dbReference type="AlphaFoldDB" id="A0A177YIM3"/>
<dbReference type="PANTHER" id="PTHR39192">
    <property type="entry name" value="IRON UPTAKE SYSTEM COMPONENT EFEO"/>
    <property type="match status" value="1"/>
</dbReference>
<dbReference type="InterPro" id="IPR034981">
    <property type="entry name" value="Imelysin-like_EfeO/Algp7"/>
</dbReference>
<feature type="signal peptide" evidence="4">
    <location>
        <begin position="1"/>
        <end position="19"/>
    </location>
</feature>
<feature type="chain" id="PRO_5038391246" evidence="4">
    <location>
        <begin position="20"/>
        <end position="379"/>
    </location>
</feature>
<keyword evidence="3 4" id="KW-0732">Signal</keyword>
<comment type="similarity">
    <text evidence="2">Belongs to the EfeM/EfeO family.</text>
</comment>
<feature type="domain" description="EfeO-type cupredoxin-like" evidence="6">
    <location>
        <begin position="16"/>
        <end position="122"/>
    </location>
</feature>
<comment type="caution">
    <text evidence="7">The sequence shown here is derived from an EMBL/GenBank/DDBJ whole genome shotgun (WGS) entry which is preliminary data.</text>
</comment>
<dbReference type="Pfam" id="PF09375">
    <property type="entry name" value="Peptidase_M75"/>
    <property type="match status" value="1"/>
</dbReference>
<feature type="domain" description="Imelysin-like" evidence="5">
    <location>
        <begin position="140"/>
        <end position="371"/>
    </location>
</feature>
<gene>
    <name evidence="7" type="ORF">A3K89_20935</name>
</gene>
<keyword evidence="8" id="KW-1185">Reference proteome</keyword>
<evidence type="ECO:0000259" key="6">
    <source>
        <dbReference type="Pfam" id="PF13473"/>
    </source>
</evidence>
<dbReference type="Gene3D" id="2.60.40.420">
    <property type="entry name" value="Cupredoxins - blue copper proteins"/>
    <property type="match status" value="1"/>
</dbReference>
<evidence type="ECO:0000259" key="5">
    <source>
        <dbReference type="Pfam" id="PF09375"/>
    </source>
</evidence>
<sequence>MRRTTYALAAVAVLPLALAGCTEKSSSEASAGDIEVAATDTTCDVANTEGTTGNSTFQITNNGTKVTEFYVYGEGDRVMGEIENIGPGLTRQLIVSLPDPGTYHTACKAGMVGDGIRGDFVVTGDAVRQADDDGLLEEAASGYKRYVVSQVDALQETVAQFVTSVKAGDIDAAKAQFPVTRSYYERIEPVAESFPDDLDPRIDLREPDVEPGDTWTGFHRIEKDLWQQGIQPDTNAMADQLQADIAELAEKVKADDFTVDPIQVAGGAQGLLDEVAKTKISGEEDFFSHTDLWDFQANVDGSQAAVAAVRPIIDQRDAALGTQIDARFAELDAELAQYRQGDGFVSYDTVTEPQRQELSNKIDALSAEVSQVQGVVAGT</sequence>
<dbReference type="PANTHER" id="PTHR39192:SF1">
    <property type="entry name" value="IRON UPTAKE SYSTEM COMPONENT EFEO"/>
    <property type="match status" value="1"/>
</dbReference>
<dbReference type="InterPro" id="IPR008972">
    <property type="entry name" value="Cupredoxin"/>
</dbReference>
<dbReference type="Proteomes" id="UP000077519">
    <property type="component" value="Unassembled WGS sequence"/>
</dbReference>
<dbReference type="RefSeq" id="WP_068424054.1">
    <property type="nucleotide sequence ID" value="NZ_LVHI01000011.1"/>
</dbReference>
<organism evidence="7 8">
    <name type="scientific">Rhodococcoides kyotonense</name>
    <dbReference type="NCBI Taxonomy" id="398843"/>
    <lineage>
        <taxon>Bacteria</taxon>
        <taxon>Bacillati</taxon>
        <taxon>Actinomycetota</taxon>
        <taxon>Actinomycetes</taxon>
        <taxon>Mycobacteriales</taxon>
        <taxon>Nocardiaceae</taxon>
        <taxon>Rhodococcoides</taxon>
    </lineage>
</organism>
<dbReference type="InterPro" id="IPR038352">
    <property type="entry name" value="Imelysin_sf"/>
</dbReference>
<dbReference type="InterPro" id="IPR018976">
    <property type="entry name" value="Imelysin-like"/>
</dbReference>
<name>A0A177YIM3_9NOCA</name>
<dbReference type="InterPro" id="IPR050894">
    <property type="entry name" value="EfeM/EfeO_iron_uptake"/>
</dbReference>
<evidence type="ECO:0000256" key="2">
    <source>
        <dbReference type="ARBA" id="ARBA00005989"/>
    </source>
</evidence>
<dbReference type="Pfam" id="PF13473">
    <property type="entry name" value="Cupredoxin_1"/>
    <property type="match status" value="1"/>
</dbReference>